<evidence type="ECO:0000313" key="2">
    <source>
        <dbReference type="EnsemblMetazoa" id="ADAC009897-PA"/>
    </source>
</evidence>
<reference evidence="1 3" key="1">
    <citation type="journal article" date="2010" name="BMC Genomics">
        <title>Combination of measures distinguishes pre-miRNAs from other stem-loops in the genome of the newly sequenced Anopheles darlingi.</title>
        <authorList>
            <person name="Mendes N.D."/>
            <person name="Freitas A.T."/>
            <person name="Vasconcelos A.T."/>
            <person name="Sagot M.F."/>
        </authorList>
    </citation>
    <scope>NUCLEOTIDE SEQUENCE</scope>
</reference>
<sequence>MAVAPCHEMKSTLHQPRRCPVASWLQLHHHTNPPPLLPSPPAAQRGKINGFNGTGNQFQMLANRPTATATSTVVVAAALRHRRYSRCRLPTLSVKANLHVTS</sequence>
<dbReference type="EnsemblMetazoa" id="ADAC009897-RA">
    <property type="protein sequence ID" value="ADAC009897-PA"/>
    <property type="gene ID" value="ADAC009897"/>
</dbReference>
<proteinExistence type="predicted"/>
<dbReference type="Proteomes" id="UP000000673">
    <property type="component" value="Unassembled WGS sequence"/>
</dbReference>
<reference evidence="1" key="3">
    <citation type="journal article" date="2013" name="Nucleic Acids Res.">
        <title>The genome of Anopheles darlingi, the main neotropical malaria vector.</title>
        <authorList>
            <person name="Marinotti O."/>
            <person name="Cerqueira G.C."/>
            <person name="de Almeida L.G."/>
            <person name="Ferro M.I."/>
            <person name="Loreto E.L."/>
            <person name="Zaha A."/>
            <person name="Teixeira S.M."/>
            <person name="Wespiser A.R."/>
            <person name="Almeida E Silva A."/>
            <person name="Schlindwein A.D."/>
            <person name="Pacheco A.C."/>
            <person name="Silva A.L."/>
            <person name="Graveley B.R."/>
            <person name="Walenz B.P."/>
            <person name="Lima Bde A."/>
            <person name="Ribeiro C.A."/>
            <person name="Nunes-Silva C.G."/>
            <person name="de Carvalho C.R."/>
            <person name="Soares C.M."/>
            <person name="de Menezes C.B."/>
            <person name="Matiolli C."/>
            <person name="Caffrey D."/>
            <person name="Araujo D.A."/>
            <person name="de Oliveira D.M."/>
            <person name="Golenbock D."/>
            <person name="Grisard E.C."/>
            <person name="Fantinatti-Garboggini F."/>
            <person name="de Carvalho F.M."/>
            <person name="Barcellos F.G."/>
            <person name="Prosdocimi F."/>
            <person name="May G."/>
            <person name="Azevedo Junior G.M."/>
            <person name="Guimaraes G.M."/>
            <person name="Goldman G.H."/>
            <person name="Padilha I.Q."/>
            <person name="Batista Jda S."/>
            <person name="Ferro J.A."/>
            <person name="Ribeiro J.M."/>
            <person name="Fietto J.L."/>
            <person name="Dabbas K.M."/>
            <person name="Cerdeira L."/>
            <person name="Agnez-Lima L.F."/>
            <person name="Brocchi M."/>
            <person name="de Carvalho M.O."/>
            <person name="Teixeira Mde M."/>
            <person name="Diniz Maia Mde M."/>
            <person name="Goldman M.H."/>
            <person name="Cruz Schneider M.P."/>
            <person name="Felipe M.S."/>
            <person name="Hungria M."/>
            <person name="Nicolas M.F."/>
            <person name="Pereira M."/>
            <person name="Montes M.A."/>
            <person name="Cantao M.E."/>
            <person name="Vincentz M."/>
            <person name="Rafael M.S."/>
            <person name="Silverman N."/>
            <person name="Stoco P.H."/>
            <person name="Souza R.C."/>
            <person name="Vicentini R."/>
            <person name="Gazzinelli R.T."/>
            <person name="Neves Rde O."/>
            <person name="Silva R."/>
            <person name="Astolfi-Filho S."/>
            <person name="Maciel T.E."/>
            <person name="Urmenyi T.P."/>
            <person name="Tadei W.P."/>
            <person name="Camargo E.P."/>
            <person name="de Vasconcelos A.T."/>
        </authorList>
    </citation>
    <scope>NUCLEOTIDE SEQUENCE</scope>
</reference>
<name>W5J2P2_ANODA</name>
<protein>
    <submittedName>
        <fullName evidence="1 2">Uncharacterized protein</fullName>
    </submittedName>
</protein>
<dbReference type="AlphaFoldDB" id="W5J2P2"/>
<evidence type="ECO:0000313" key="1">
    <source>
        <dbReference type="EMBL" id="ETN58547.1"/>
    </source>
</evidence>
<accession>W5J2P2</accession>
<dbReference type="HOGENOM" id="CLU_2279810_0_0_1"/>
<reference evidence="1" key="2">
    <citation type="submission" date="2010-05" db="EMBL/GenBank/DDBJ databases">
        <authorList>
            <person name="Almeida L.G."/>
            <person name="Nicolas M.F."/>
            <person name="Souza R.C."/>
            <person name="Vasconcelos A.T.R."/>
        </authorList>
    </citation>
    <scope>NUCLEOTIDE SEQUENCE</scope>
</reference>
<gene>
    <name evidence="1" type="ORF">AND_009897</name>
</gene>
<dbReference type="EMBL" id="ADMH02002130">
    <property type="protein sequence ID" value="ETN58547.1"/>
    <property type="molecule type" value="Genomic_DNA"/>
</dbReference>
<organism evidence="1">
    <name type="scientific">Anopheles darlingi</name>
    <name type="common">Mosquito</name>
    <dbReference type="NCBI Taxonomy" id="43151"/>
    <lineage>
        <taxon>Eukaryota</taxon>
        <taxon>Metazoa</taxon>
        <taxon>Ecdysozoa</taxon>
        <taxon>Arthropoda</taxon>
        <taxon>Hexapoda</taxon>
        <taxon>Insecta</taxon>
        <taxon>Pterygota</taxon>
        <taxon>Neoptera</taxon>
        <taxon>Endopterygota</taxon>
        <taxon>Diptera</taxon>
        <taxon>Nematocera</taxon>
        <taxon>Culicoidea</taxon>
        <taxon>Culicidae</taxon>
        <taxon>Anophelinae</taxon>
        <taxon>Anopheles</taxon>
    </lineage>
</organism>
<keyword evidence="3" id="KW-1185">Reference proteome</keyword>
<evidence type="ECO:0000313" key="3">
    <source>
        <dbReference type="Proteomes" id="UP000000673"/>
    </source>
</evidence>
<reference evidence="2" key="4">
    <citation type="submission" date="2015-06" db="UniProtKB">
        <authorList>
            <consortium name="EnsemblMetazoa"/>
        </authorList>
    </citation>
    <scope>IDENTIFICATION</scope>
</reference>
<dbReference type="VEuPathDB" id="VectorBase:ADAC009897"/>